<reference evidence="1" key="1">
    <citation type="journal article" date="2023" name="Mol. Phylogenet. Evol.">
        <title>Genome-scale phylogeny and comparative genomics of the fungal order Sordariales.</title>
        <authorList>
            <person name="Hensen N."/>
            <person name="Bonometti L."/>
            <person name="Westerberg I."/>
            <person name="Brannstrom I.O."/>
            <person name="Guillou S."/>
            <person name="Cros-Aarteil S."/>
            <person name="Calhoun S."/>
            <person name="Haridas S."/>
            <person name="Kuo A."/>
            <person name="Mondo S."/>
            <person name="Pangilinan J."/>
            <person name="Riley R."/>
            <person name="LaButti K."/>
            <person name="Andreopoulos B."/>
            <person name="Lipzen A."/>
            <person name="Chen C."/>
            <person name="Yan M."/>
            <person name="Daum C."/>
            <person name="Ng V."/>
            <person name="Clum A."/>
            <person name="Steindorff A."/>
            <person name="Ohm R.A."/>
            <person name="Martin F."/>
            <person name="Silar P."/>
            <person name="Natvig D.O."/>
            <person name="Lalanne C."/>
            <person name="Gautier V."/>
            <person name="Ament-Velasquez S.L."/>
            <person name="Kruys A."/>
            <person name="Hutchinson M.I."/>
            <person name="Powell A.J."/>
            <person name="Barry K."/>
            <person name="Miller A.N."/>
            <person name="Grigoriev I.V."/>
            <person name="Debuchy R."/>
            <person name="Gladieux P."/>
            <person name="Hiltunen Thoren M."/>
            <person name="Johannesson H."/>
        </authorList>
    </citation>
    <scope>NUCLEOTIDE SEQUENCE</scope>
    <source>
        <strain evidence="1">CBS 560.94</strain>
    </source>
</reference>
<dbReference type="Proteomes" id="UP001278500">
    <property type="component" value="Unassembled WGS sequence"/>
</dbReference>
<evidence type="ECO:0000313" key="1">
    <source>
        <dbReference type="EMBL" id="KAK3340192.1"/>
    </source>
</evidence>
<dbReference type="GeneID" id="87864264"/>
<gene>
    <name evidence="1" type="ORF">B0H65DRAFT_471580</name>
</gene>
<protein>
    <submittedName>
        <fullName evidence="1">Uncharacterized protein</fullName>
    </submittedName>
</protein>
<comment type="caution">
    <text evidence="1">The sequence shown here is derived from an EMBL/GenBank/DDBJ whole genome shotgun (WGS) entry which is preliminary data.</text>
</comment>
<proteinExistence type="predicted"/>
<evidence type="ECO:0000313" key="2">
    <source>
        <dbReference type="Proteomes" id="UP001278500"/>
    </source>
</evidence>
<dbReference type="EMBL" id="JAUEPP010000006">
    <property type="protein sequence ID" value="KAK3340192.1"/>
    <property type="molecule type" value="Genomic_DNA"/>
</dbReference>
<dbReference type="AlphaFoldDB" id="A0AAE0JA25"/>
<reference evidence="1" key="2">
    <citation type="submission" date="2023-06" db="EMBL/GenBank/DDBJ databases">
        <authorList>
            <consortium name="Lawrence Berkeley National Laboratory"/>
            <person name="Haridas S."/>
            <person name="Hensen N."/>
            <person name="Bonometti L."/>
            <person name="Westerberg I."/>
            <person name="Brannstrom I.O."/>
            <person name="Guillou S."/>
            <person name="Cros-Aarteil S."/>
            <person name="Calhoun S."/>
            <person name="Kuo A."/>
            <person name="Mondo S."/>
            <person name="Pangilinan J."/>
            <person name="Riley R."/>
            <person name="Labutti K."/>
            <person name="Andreopoulos B."/>
            <person name="Lipzen A."/>
            <person name="Chen C."/>
            <person name="Yanf M."/>
            <person name="Daum C."/>
            <person name="Ng V."/>
            <person name="Clum A."/>
            <person name="Steindorff A."/>
            <person name="Ohm R."/>
            <person name="Martin F."/>
            <person name="Silar P."/>
            <person name="Natvig D."/>
            <person name="Lalanne C."/>
            <person name="Gautier V."/>
            <person name="Ament-Velasquez S.L."/>
            <person name="Kruys A."/>
            <person name="Hutchinson M.I."/>
            <person name="Powell A.J."/>
            <person name="Barry K."/>
            <person name="Miller A.N."/>
            <person name="Grigoriev I.V."/>
            <person name="Debuchy R."/>
            <person name="Gladieux P."/>
            <person name="Thoren M.H."/>
            <person name="Johannesson H."/>
        </authorList>
    </citation>
    <scope>NUCLEOTIDE SEQUENCE</scope>
    <source>
        <strain evidence="1">CBS 560.94</strain>
    </source>
</reference>
<name>A0AAE0JA25_9PEZI</name>
<accession>A0AAE0JA25</accession>
<organism evidence="1 2">
    <name type="scientific">Neurospora tetraspora</name>
    <dbReference type="NCBI Taxonomy" id="94610"/>
    <lineage>
        <taxon>Eukaryota</taxon>
        <taxon>Fungi</taxon>
        <taxon>Dikarya</taxon>
        <taxon>Ascomycota</taxon>
        <taxon>Pezizomycotina</taxon>
        <taxon>Sordariomycetes</taxon>
        <taxon>Sordariomycetidae</taxon>
        <taxon>Sordariales</taxon>
        <taxon>Sordariaceae</taxon>
        <taxon>Neurospora</taxon>
    </lineage>
</organism>
<sequence length="291" mass="33086">MVYRAILTITCTINTSSKEHLHDQQPNQASEQLDQITSLKNLALSCRQVRDELVHEYVAYVLPFTQIHLGSAYRTPTPSPLALTNHRIFQELQSSSFLTQNIQHISLHWGGCTCSEDGSRFQKQIEPRACLFWLTALPQLKTLEIVFTDPFYLPIQRFTSASMTGLPGPGPGVAEEAVEEADAEWSDSDDGGAHELVEFFCSFCWCEGLMALPPTLEKVIFRVWCREDPDDEVHPAAVDETWEVTKWYRRTRVAEEQYERTGIWKRVKEDHEDGDESEVCSCPALPTLPPL</sequence>
<keyword evidence="2" id="KW-1185">Reference proteome</keyword>
<dbReference type="RefSeq" id="XP_062679134.1">
    <property type="nucleotide sequence ID" value="XM_062827110.1"/>
</dbReference>